<dbReference type="Gene3D" id="2.60.120.10">
    <property type="entry name" value="Jelly Rolls"/>
    <property type="match status" value="1"/>
</dbReference>
<gene>
    <name evidence="4" type="ORF">LABALGLTS371_02500</name>
</gene>
<dbReference type="InterPro" id="IPR037923">
    <property type="entry name" value="HTH-like"/>
</dbReference>
<dbReference type="SUPFAM" id="SSF51215">
    <property type="entry name" value="Regulatory protein AraC"/>
    <property type="match status" value="1"/>
</dbReference>
<dbReference type="SUPFAM" id="SSF46689">
    <property type="entry name" value="Homeodomain-like"/>
    <property type="match status" value="1"/>
</dbReference>
<keyword evidence="3" id="KW-0804">Transcription</keyword>
<dbReference type="Pfam" id="PF02311">
    <property type="entry name" value="AraC_binding"/>
    <property type="match status" value="1"/>
</dbReference>
<evidence type="ECO:0000313" key="4">
    <source>
        <dbReference type="EMBL" id="TWW12039.1"/>
    </source>
</evidence>
<dbReference type="GO" id="GO:0003700">
    <property type="term" value="F:DNA-binding transcription factor activity"/>
    <property type="evidence" value="ECO:0007669"/>
    <property type="project" value="InterPro"/>
</dbReference>
<dbReference type="PROSITE" id="PS01124">
    <property type="entry name" value="HTH_ARAC_FAMILY_2"/>
    <property type="match status" value="1"/>
</dbReference>
<dbReference type="Pfam" id="PF12833">
    <property type="entry name" value="HTH_18"/>
    <property type="match status" value="1"/>
</dbReference>
<comment type="caution">
    <text evidence="4">The sequence shown here is derived from an EMBL/GenBank/DDBJ whole genome shotgun (WGS) entry which is preliminary data.</text>
</comment>
<keyword evidence="1" id="KW-0805">Transcription regulation</keyword>
<keyword evidence="2" id="KW-0238">DNA-binding</keyword>
<proteinExistence type="predicted"/>
<dbReference type="CDD" id="cd06996">
    <property type="entry name" value="cupin_Lmo2851-like_N"/>
    <property type="match status" value="1"/>
</dbReference>
<name>A0A2C8EQ71_9LACO</name>
<dbReference type="GO" id="GO:0043565">
    <property type="term" value="F:sequence-specific DNA binding"/>
    <property type="evidence" value="ECO:0007669"/>
    <property type="project" value="InterPro"/>
</dbReference>
<dbReference type="EMBL" id="SRRQ01000001">
    <property type="protein sequence ID" value="TWW12039.1"/>
    <property type="molecule type" value="Genomic_DNA"/>
</dbReference>
<evidence type="ECO:0000256" key="3">
    <source>
        <dbReference type="ARBA" id="ARBA00023163"/>
    </source>
</evidence>
<evidence type="ECO:0000256" key="1">
    <source>
        <dbReference type="ARBA" id="ARBA00023015"/>
    </source>
</evidence>
<dbReference type="Gene3D" id="1.10.10.60">
    <property type="entry name" value="Homeodomain-like"/>
    <property type="match status" value="2"/>
</dbReference>
<dbReference type="PANTHER" id="PTHR43280:SF28">
    <property type="entry name" value="HTH-TYPE TRANSCRIPTIONAL ACTIVATOR RHAS"/>
    <property type="match status" value="1"/>
</dbReference>
<evidence type="ECO:0000256" key="2">
    <source>
        <dbReference type="ARBA" id="ARBA00023125"/>
    </source>
</evidence>
<dbReference type="Proteomes" id="UP000321659">
    <property type="component" value="Unassembled WGS sequence"/>
</dbReference>
<dbReference type="GeneID" id="83547902"/>
<organism evidence="4 5">
    <name type="scientific">Dellaglioa algida</name>
    <dbReference type="NCBI Taxonomy" id="105612"/>
    <lineage>
        <taxon>Bacteria</taxon>
        <taxon>Bacillati</taxon>
        <taxon>Bacillota</taxon>
        <taxon>Bacilli</taxon>
        <taxon>Lactobacillales</taxon>
        <taxon>Lactobacillaceae</taxon>
        <taxon>Dellaglioa</taxon>
    </lineage>
</organism>
<dbReference type="PANTHER" id="PTHR43280">
    <property type="entry name" value="ARAC-FAMILY TRANSCRIPTIONAL REGULATOR"/>
    <property type="match status" value="1"/>
</dbReference>
<dbReference type="SMART" id="SM00342">
    <property type="entry name" value="HTH_ARAC"/>
    <property type="match status" value="1"/>
</dbReference>
<dbReference type="InterPro" id="IPR009057">
    <property type="entry name" value="Homeodomain-like_sf"/>
</dbReference>
<dbReference type="RefSeq" id="WP_112250777.1">
    <property type="nucleotide sequence ID" value="NZ_JANXKU010000001.1"/>
</dbReference>
<evidence type="ECO:0000313" key="5">
    <source>
        <dbReference type="Proteomes" id="UP000321659"/>
    </source>
</evidence>
<reference evidence="4 5" key="1">
    <citation type="submission" date="2019-04" db="EMBL/GenBank/DDBJ databases">
        <title>In vitro growth and metabolic characteristics of meat-borne Lactobacillus algidus strains.</title>
        <authorList>
            <person name="Sade E."/>
            <person name="Per J."/>
            <person name="Tytti H."/>
            <person name="Johanna B.K."/>
        </authorList>
    </citation>
    <scope>NUCLEOTIDE SEQUENCE [LARGE SCALE GENOMIC DNA]</scope>
    <source>
        <strain evidence="4 5">LTS37-1</strain>
    </source>
</reference>
<accession>A0A2C8EQ71</accession>
<dbReference type="InterPro" id="IPR018060">
    <property type="entry name" value="HTH_AraC"/>
</dbReference>
<dbReference type="InterPro" id="IPR003313">
    <property type="entry name" value="AraC-bd"/>
</dbReference>
<protein>
    <submittedName>
        <fullName evidence="4">AraC family transcriptional regulator</fullName>
    </submittedName>
</protein>
<dbReference type="InterPro" id="IPR014710">
    <property type="entry name" value="RmlC-like_jellyroll"/>
</dbReference>
<dbReference type="AlphaFoldDB" id="A0A2C8EQ71"/>
<sequence length="326" mass="38254">MDFESLKQILLEEDNVEREQRIEGHNINDQNLPFEKVKIPKMPEGDFFSDGNIYINKHHRYSAMPDHTHEFVELNYMLSGSCTQYVDGKKIELKEREILLMDKDIVQSIDELGENDILINILIKDDSITTAIIVNLAKSKGVVNEFLLNASSEYRNHDSFLYFRCANKVEVQEAMSRMIIEYYSKDNYYMRAMNLLLSLLLINLSRVVEEDSLEKHQESDDNILEILRYIESHYTELNLNGLSSKFGYNPNYMSDKLKRETGYSFKNLINNMRYQAVLSLMRETDKTFSDISYEIGFSSTPSLYKLIAKYTNKTPKELKERTMRKK</sequence>